<accession>A0A6C0JY56</accession>
<organism evidence="1">
    <name type="scientific">viral metagenome</name>
    <dbReference type="NCBI Taxonomy" id="1070528"/>
    <lineage>
        <taxon>unclassified sequences</taxon>
        <taxon>metagenomes</taxon>
        <taxon>organismal metagenomes</taxon>
    </lineage>
</organism>
<dbReference type="EMBL" id="MN740698">
    <property type="protein sequence ID" value="QHU08674.1"/>
    <property type="molecule type" value="Genomic_DNA"/>
</dbReference>
<sequence length="416" mass="47293">MCDIKLAILRPYDSEYSCTIQVDGDVLTPRTAETFTLSQVKKMWKEKLNSSEAKGLTSEERNAIFQEALDYSTLLERLGALPKSASLTVYTFDYDPRLFPIALYEDDLADLDFYLEDSERAERIVYVESIFDFDDELTISLEKGLFPNLKRLESTMVCVSQHSPKSIHLWDPLVYDEPVEYHGEVHIALPRRAYIKPPFANVPNVVYVHYPSSGCVMLKDLIPNVNYGTIRKVSLVCRHDSMLAAAVAELMQMPNLHEVSMYPHTIDQLFVQGIRLAQVKRLTIPEEVDVVKGIDWHRAKSLFPNLTEFSFNGRTYINLDESIAHLELSNPHSPLFPEGVKTFHVSKVKTLYQINTAGEDLFIPQLTLVPSDRSGRTITCGLHLSQRFQSPPTDLLPVARFEVLSEESDSEEVEST</sequence>
<name>A0A6C0JY56_9ZZZZ</name>
<protein>
    <submittedName>
        <fullName evidence="1">Uncharacterized protein</fullName>
    </submittedName>
</protein>
<dbReference type="AlphaFoldDB" id="A0A6C0JY56"/>
<evidence type="ECO:0000313" key="1">
    <source>
        <dbReference type="EMBL" id="QHU08674.1"/>
    </source>
</evidence>
<proteinExistence type="predicted"/>
<reference evidence="1" key="1">
    <citation type="journal article" date="2020" name="Nature">
        <title>Giant virus diversity and host interactions through global metagenomics.</title>
        <authorList>
            <person name="Schulz F."/>
            <person name="Roux S."/>
            <person name="Paez-Espino D."/>
            <person name="Jungbluth S."/>
            <person name="Walsh D.A."/>
            <person name="Denef V.J."/>
            <person name="McMahon K.D."/>
            <person name="Konstantinidis K.T."/>
            <person name="Eloe-Fadrosh E.A."/>
            <person name="Kyrpides N.C."/>
            <person name="Woyke T."/>
        </authorList>
    </citation>
    <scope>NUCLEOTIDE SEQUENCE</scope>
    <source>
        <strain evidence="1">GVMAG-S-1063924-116</strain>
    </source>
</reference>